<keyword evidence="2" id="KW-0560">Oxidoreductase</keyword>
<sequence length="287" mass="30966">MAFGKVAVITGGASGIGLTVATLLSRRPEWSIHILDLPTSAGSRTAPAIGATFHACDVTLDASLSAAFKAIFAQTARVDFVFANAGIAEHSNFYADQSDAEDPELPIRGINILDINLKAVVATSYLALHYFRKSPASADKSLLCTASCAAFYPSHYAPMYTAAKHGVLGFARAITPTFFKSGVRVNCLCPSTVKTGLLTQEEWDMFPGIEYTRAEKVGEVVLMMIDGKDDGKAVFGKEIGEEEREKLKVGKLTGRAIEVSGEVYYYRGLIEYCDEGMRTVMGSTDIY</sequence>
<dbReference type="Gene3D" id="3.40.50.720">
    <property type="entry name" value="NAD(P)-binding Rossmann-like Domain"/>
    <property type="match status" value="1"/>
</dbReference>
<gene>
    <name evidence="3" type="ORF">BS50DRAFT_116207</name>
</gene>
<dbReference type="OrthoDB" id="5371740at2759"/>
<dbReference type="STRING" id="1448308.A0A2T2NAG4"/>
<dbReference type="EMBL" id="KZ678141">
    <property type="protein sequence ID" value="PSN62360.1"/>
    <property type="molecule type" value="Genomic_DNA"/>
</dbReference>
<reference evidence="3 4" key="1">
    <citation type="journal article" date="2018" name="Front. Microbiol.">
        <title>Genome-Wide Analysis of Corynespora cassiicola Leaf Fall Disease Putative Effectors.</title>
        <authorList>
            <person name="Lopez D."/>
            <person name="Ribeiro S."/>
            <person name="Label P."/>
            <person name="Fumanal B."/>
            <person name="Venisse J.S."/>
            <person name="Kohler A."/>
            <person name="de Oliveira R.R."/>
            <person name="Labutti K."/>
            <person name="Lipzen A."/>
            <person name="Lail K."/>
            <person name="Bauer D."/>
            <person name="Ohm R.A."/>
            <person name="Barry K.W."/>
            <person name="Spatafora J."/>
            <person name="Grigoriev I.V."/>
            <person name="Martin F.M."/>
            <person name="Pujade-Renaud V."/>
        </authorList>
    </citation>
    <scope>NUCLEOTIDE SEQUENCE [LARGE SCALE GENOMIC DNA]</scope>
    <source>
        <strain evidence="3 4">Philippines</strain>
    </source>
</reference>
<accession>A0A2T2NAG4</accession>
<dbReference type="AlphaFoldDB" id="A0A2T2NAG4"/>
<dbReference type="SUPFAM" id="SSF51735">
    <property type="entry name" value="NAD(P)-binding Rossmann-fold domains"/>
    <property type="match status" value="1"/>
</dbReference>
<dbReference type="InterPro" id="IPR036291">
    <property type="entry name" value="NAD(P)-bd_dom_sf"/>
</dbReference>
<comment type="similarity">
    <text evidence="1">Belongs to the short-chain dehydrogenases/reductases (SDR) family.</text>
</comment>
<dbReference type="PRINTS" id="PR00081">
    <property type="entry name" value="GDHRDH"/>
</dbReference>
<evidence type="ECO:0000256" key="1">
    <source>
        <dbReference type="ARBA" id="ARBA00006484"/>
    </source>
</evidence>
<dbReference type="Proteomes" id="UP000240883">
    <property type="component" value="Unassembled WGS sequence"/>
</dbReference>
<organism evidence="3 4">
    <name type="scientific">Corynespora cassiicola Philippines</name>
    <dbReference type="NCBI Taxonomy" id="1448308"/>
    <lineage>
        <taxon>Eukaryota</taxon>
        <taxon>Fungi</taxon>
        <taxon>Dikarya</taxon>
        <taxon>Ascomycota</taxon>
        <taxon>Pezizomycotina</taxon>
        <taxon>Dothideomycetes</taxon>
        <taxon>Pleosporomycetidae</taxon>
        <taxon>Pleosporales</taxon>
        <taxon>Corynesporascaceae</taxon>
        <taxon>Corynespora</taxon>
    </lineage>
</organism>
<dbReference type="Pfam" id="PF00106">
    <property type="entry name" value="adh_short"/>
    <property type="match status" value="1"/>
</dbReference>
<dbReference type="InterPro" id="IPR002347">
    <property type="entry name" value="SDR_fam"/>
</dbReference>
<dbReference type="PANTHER" id="PTHR44229:SF4">
    <property type="entry name" value="15-HYDROXYPROSTAGLANDIN DEHYDROGENASE [NAD(+)]"/>
    <property type="match status" value="1"/>
</dbReference>
<name>A0A2T2NAG4_CORCC</name>
<evidence type="ECO:0000313" key="4">
    <source>
        <dbReference type="Proteomes" id="UP000240883"/>
    </source>
</evidence>
<dbReference type="GO" id="GO:0016616">
    <property type="term" value="F:oxidoreductase activity, acting on the CH-OH group of donors, NAD or NADP as acceptor"/>
    <property type="evidence" value="ECO:0007669"/>
    <property type="project" value="TreeGrafter"/>
</dbReference>
<protein>
    <submittedName>
        <fullName evidence="3">NAD(P)-binding protein</fullName>
    </submittedName>
</protein>
<dbReference type="PANTHER" id="PTHR44229">
    <property type="entry name" value="15-HYDROXYPROSTAGLANDIN DEHYDROGENASE [NAD(+)]"/>
    <property type="match status" value="1"/>
</dbReference>
<evidence type="ECO:0000313" key="3">
    <source>
        <dbReference type="EMBL" id="PSN62360.1"/>
    </source>
</evidence>
<evidence type="ECO:0000256" key="2">
    <source>
        <dbReference type="ARBA" id="ARBA00023002"/>
    </source>
</evidence>
<keyword evidence="4" id="KW-1185">Reference proteome</keyword>
<proteinExistence type="inferred from homology"/>
<dbReference type="GO" id="GO:0005737">
    <property type="term" value="C:cytoplasm"/>
    <property type="evidence" value="ECO:0007669"/>
    <property type="project" value="TreeGrafter"/>
</dbReference>